<reference evidence="7" key="1">
    <citation type="submission" date="2019-11" db="EMBL/GenBank/DDBJ databases">
        <authorList>
            <person name="Feng L."/>
        </authorList>
    </citation>
    <scope>NUCLEOTIDE SEQUENCE</scope>
    <source>
        <strain evidence="7">CnexileLFYP112</strain>
    </source>
</reference>
<feature type="chain" id="PRO_5026676113" description="exo-alpha-sialidase" evidence="5">
    <location>
        <begin position="28"/>
        <end position="1462"/>
    </location>
</feature>
<feature type="region of interest" description="Disordered" evidence="4">
    <location>
        <begin position="1406"/>
        <end position="1434"/>
    </location>
</feature>
<dbReference type="PANTHER" id="PTHR10628">
    <property type="entry name" value="SIALIDASE"/>
    <property type="match status" value="1"/>
</dbReference>
<protein>
    <recommendedName>
        <fullName evidence="3">exo-alpha-sialidase</fullName>
        <ecNumber evidence="3">3.2.1.18</ecNumber>
    </recommendedName>
</protein>
<dbReference type="InterPro" id="IPR036278">
    <property type="entry name" value="Sialidase_sf"/>
</dbReference>
<dbReference type="EMBL" id="CACRTG010000039">
    <property type="protein sequence ID" value="VYT33942.1"/>
    <property type="molecule type" value="Genomic_DNA"/>
</dbReference>
<sequence length="1462" mass="158554">MKKRRRVLALLLAATLTFSSFSGIAMAKSETRPANGTTKEQPFWSGTGGSDKFRIPCLVSLNDGTVVAGCDARWTTYADGGGLDTIVSYSKDKGDNWNYTFANYLGDNGNVWNNASTAFIDPAMATDGENVYMIADLYPAGYALNGAKASPVPGKSHDAKGNILLADAKNWSDVWGTERTQASNYTYHLEKNKKKDAESAYLIKDADGNTVDGYTVDAYFNVEGNGVDTNLFEAESPFQVWPTDYLYLTSSADGGKTWSEPSILNLRKDSEQSLLVGPGRGMVTSTGRIVFTAYEFTKGDKNSAAIYSDDKGKTWKRGASVSDWSSEAVVTEADDKLYMFTRHGGYYVSDNFGETWSPKKEMGISYNLNCQLTAVTYPEKIDGKTAILFAAPSNTGSRSAGKIFVGLVQEDGSIKWEYDYSINGSAYYAYSCLTVLADGTVGLLYENADTQLTYKNLDINDIAKGAAIGNIWCTDGEGQTVADVTMKSGESKEFTVNGMKDGAEVTASSDDKGVVEALYADGKLTVTSKEVEGLERAVVTLKSGNASTKIRVTVTDSENYEIVDLRIGDTKTYVDKTGNYADSSLEGLDKTIAEVELKGEDSQTVETQVKAQLATAQANFDGEKKSLDSCLFTFDKVENKDNTYKISAQAGDAKVYVNHKTAPSKCVCTTTETEILLEQKADGTVALKDLSSGAAGSYLYFWKADNSKLHFDRNSSADANCQLELWKKSRKASEESELPGYEKVTEIAQITNGGQYLIAAKANDGSYYVVNPASGSNNFDHVAKVIKEQVEVKPEAAVQLGNDAQFNGEKKRISECLFTFDKQDDGKFIVSSTTADNQTVYLTPKMATSAATPLTTTRAAIEVAKGSQGFTFTQTEGGTRGGVLFFWKDDAAKLHFDRNSTVDANGRCDFEIYKQSENASDSGIAGYEKVTELTEITDNGKYLIVAKANNGSNYLLNPAQGNDKYSYVAKVTGEMYEGETTTANTEIAITGKAEGQTAVTIGDVTYYIFVENDVKEVTLKIGETYNVPGKIVKESGDVSSITKEERSDMPPYKAITKVEEGTYLFGSNTHIMLNSASTVAGDPKGLGMSSANFNTGEYKDSMWTLKKSGNGYTMQDANGKYVNISGQNVELTDTPQVLTIGDSKHGGFAVSNGSNYLNNWSGSNNKVAAWSADDNAWYFYKASEGNVITANAAGVVTLVTEGTTYKITIAECEHVFGEWKVTKEPTCVEKGEKTRTCTKCGVVETEEIAATGKHDIELKNAKEATCTEAGYTGDKVCKVCDTVVEEGKVIDALGHDFGEWTVEKEATETETGLEVRTCKREGCDVKETREIPKLPVAPEQVDKSALEKYYNECLAYYKEADYTADSWKGYQAAMANAKAVLEDEDATEQDVKDAIVEIKDAVDGLKRVPDVTKPNNDKNDSNNNDNSKPAKTGDTASAVPFMLGMAGCLGAAVEVIRRRFGK</sequence>
<dbReference type="SUPFAM" id="SSF50939">
    <property type="entry name" value="Sialidases"/>
    <property type="match status" value="1"/>
</dbReference>
<feature type="domain" description="Sialidase" evidence="6">
    <location>
        <begin position="234"/>
        <end position="442"/>
    </location>
</feature>
<dbReference type="GO" id="GO:0004308">
    <property type="term" value="F:exo-alpha-sialidase activity"/>
    <property type="evidence" value="ECO:0007669"/>
    <property type="project" value="UniProtKB-EC"/>
</dbReference>
<dbReference type="InterPro" id="IPR023364">
    <property type="entry name" value="Trans_sialidase_dom3"/>
</dbReference>
<feature type="signal peptide" evidence="5">
    <location>
        <begin position="1"/>
        <end position="27"/>
    </location>
</feature>
<dbReference type="EC" id="3.2.1.18" evidence="3"/>
<evidence type="ECO:0000256" key="1">
    <source>
        <dbReference type="ARBA" id="ARBA00000427"/>
    </source>
</evidence>
<keyword evidence="5" id="KW-0732">Signal</keyword>
<dbReference type="GO" id="GO:0016020">
    <property type="term" value="C:membrane"/>
    <property type="evidence" value="ECO:0007669"/>
    <property type="project" value="TreeGrafter"/>
</dbReference>
<dbReference type="GO" id="GO:0006689">
    <property type="term" value="P:ganglioside catabolic process"/>
    <property type="evidence" value="ECO:0007669"/>
    <property type="project" value="TreeGrafter"/>
</dbReference>
<dbReference type="Pfam" id="PF07554">
    <property type="entry name" value="FIVAR"/>
    <property type="match status" value="1"/>
</dbReference>
<evidence type="ECO:0000313" key="7">
    <source>
        <dbReference type="EMBL" id="VYT33942.1"/>
    </source>
</evidence>
<dbReference type="InterPro" id="IPR026856">
    <property type="entry name" value="Sialidase_fam"/>
</dbReference>
<dbReference type="InterPro" id="IPR011040">
    <property type="entry name" value="Sialidase"/>
</dbReference>
<evidence type="ECO:0000256" key="5">
    <source>
        <dbReference type="SAM" id="SignalP"/>
    </source>
</evidence>
<organism evidence="7">
    <name type="scientific">[Clostridium] nexile</name>
    <dbReference type="NCBI Taxonomy" id="29361"/>
    <lineage>
        <taxon>Bacteria</taxon>
        <taxon>Bacillati</taxon>
        <taxon>Bacillota</taxon>
        <taxon>Clostridia</taxon>
        <taxon>Lachnospirales</taxon>
        <taxon>Lachnospiraceae</taxon>
        <taxon>Tyzzerella</taxon>
    </lineage>
</organism>
<evidence type="ECO:0000256" key="2">
    <source>
        <dbReference type="ARBA" id="ARBA00009348"/>
    </source>
</evidence>
<dbReference type="Gene3D" id="1.20.1270.70">
    <property type="entry name" value="Designed single chain three-helix bundle"/>
    <property type="match status" value="1"/>
</dbReference>
<comment type="similarity">
    <text evidence="2">Belongs to the glycosyl hydrolase 33 family.</text>
</comment>
<accession>A0A6N2VZ03</accession>
<dbReference type="GO" id="GO:0005737">
    <property type="term" value="C:cytoplasm"/>
    <property type="evidence" value="ECO:0007669"/>
    <property type="project" value="TreeGrafter"/>
</dbReference>
<feature type="compositionally biased region" description="Basic and acidic residues" evidence="4">
    <location>
        <begin position="1406"/>
        <end position="1420"/>
    </location>
</feature>
<keyword evidence="7" id="KW-0326">Glycosidase</keyword>
<evidence type="ECO:0000256" key="4">
    <source>
        <dbReference type="SAM" id="MobiDB-lite"/>
    </source>
</evidence>
<dbReference type="CDD" id="cd15482">
    <property type="entry name" value="Sialidase_non-viral"/>
    <property type="match status" value="1"/>
</dbReference>
<keyword evidence="7" id="KW-0378">Hydrolase</keyword>
<dbReference type="GO" id="GO:0009313">
    <property type="term" value="P:oligosaccharide catabolic process"/>
    <property type="evidence" value="ECO:0007669"/>
    <property type="project" value="TreeGrafter"/>
</dbReference>
<name>A0A6N2VZ03_9FIRM</name>
<evidence type="ECO:0000259" key="6">
    <source>
        <dbReference type="Pfam" id="PF13088"/>
    </source>
</evidence>
<evidence type="ECO:0000256" key="3">
    <source>
        <dbReference type="ARBA" id="ARBA00012733"/>
    </source>
</evidence>
<dbReference type="Gene3D" id="2.40.220.10">
    <property type="entry name" value="Intramolecular Trans-sialidase, Domain 3"/>
    <property type="match status" value="1"/>
</dbReference>
<dbReference type="Gene3D" id="2.120.10.10">
    <property type="match status" value="1"/>
</dbReference>
<proteinExistence type="inferred from homology"/>
<gene>
    <name evidence="7" type="primary">nanB</name>
    <name evidence="7" type="ORF">CNLFYP112_02922</name>
</gene>
<dbReference type="Pfam" id="PF13088">
    <property type="entry name" value="BNR_2"/>
    <property type="match status" value="1"/>
</dbReference>
<comment type="catalytic activity">
    <reaction evidence="1">
        <text>Hydrolysis of alpha-(2-&gt;3)-, alpha-(2-&gt;6)-, alpha-(2-&gt;8)- glycosidic linkages of terminal sialic acid residues in oligosaccharides, glycoproteins, glycolipids, colominic acid and synthetic substrates.</text>
        <dbReference type="EC" id="3.2.1.18"/>
    </reaction>
</comment>
<dbReference type="PANTHER" id="PTHR10628:SF30">
    <property type="entry name" value="EXO-ALPHA-SIALIDASE"/>
    <property type="match status" value="1"/>
</dbReference>